<feature type="region of interest" description="Disordered" evidence="1">
    <location>
        <begin position="1"/>
        <end position="26"/>
    </location>
</feature>
<organism evidence="2 3">
    <name type="scientific">Pleurodeles waltl</name>
    <name type="common">Iberian ribbed newt</name>
    <dbReference type="NCBI Taxonomy" id="8319"/>
    <lineage>
        <taxon>Eukaryota</taxon>
        <taxon>Metazoa</taxon>
        <taxon>Chordata</taxon>
        <taxon>Craniata</taxon>
        <taxon>Vertebrata</taxon>
        <taxon>Euteleostomi</taxon>
        <taxon>Amphibia</taxon>
        <taxon>Batrachia</taxon>
        <taxon>Caudata</taxon>
        <taxon>Salamandroidea</taxon>
        <taxon>Salamandridae</taxon>
        <taxon>Pleurodelinae</taxon>
        <taxon>Pleurodeles</taxon>
    </lineage>
</organism>
<protein>
    <submittedName>
        <fullName evidence="2">Uncharacterized protein</fullName>
    </submittedName>
</protein>
<comment type="caution">
    <text evidence="2">The sequence shown here is derived from an EMBL/GenBank/DDBJ whole genome shotgun (WGS) entry which is preliminary data.</text>
</comment>
<dbReference type="Proteomes" id="UP001066276">
    <property type="component" value="Chromosome 2_1"/>
</dbReference>
<evidence type="ECO:0000313" key="3">
    <source>
        <dbReference type="Proteomes" id="UP001066276"/>
    </source>
</evidence>
<accession>A0AAV7VWB5</accession>
<reference evidence="2" key="1">
    <citation type="journal article" date="2022" name="bioRxiv">
        <title>Sequencing and chromosome-scale assembly of the giantPleurodeles waltlgenome.</title>
        <authorList>
            <person name="Brown T."/>
            <person name="Elewa A."/>
            <person name="Iarovenko S."/>
            <person name="Subramanian E."/>
            <person name="Araus A.J."/>
            <person name="Petzold A."/>
            <person name="Susuki M."/>
            <person name="Suzuki K.-i.T."/>
            <person name="Hayashi T."/>
            <person name="Toyoda A."/>
            <person name="Oliveira C."/>
            <person name="Osipova E."/>
            <person name="Leigh N.D."/>
            <person name="Simon A."/>
            <person name="Yun M.H."/>
        </authorList>
    </citation>
    <scope>NUCLEOTIDE SEQUENCE</scope>
    <source>
        <strain evidence="2">20211129_DDA</strain>
        <tissue evidence="2">Liver</tissue>
    </source>
</reference>
<gene>
    <name evidence="2" type="ORF">NDU88_008102</name>
</gene>
<keyword evidence="3" id="KW-1185">Reference proteome</keyword>
<dbReference type="AlphaFoldDB" id="A0AAV7VWB5"/>
<evidence type="ECO:0000313" key="2">
    <source>
        <dbReference type="EMBL" id="KAJ1204324.1"/>
    </source>
</evidence>
<name>A0AAV7VWB5_PLEWA</name>
<sequence length="116" mass="13473">MGHRRQLMPELEEAHNAAQNPRVPSRGDRRWRLRLENRSKLSCLNGAVLEVIRTHKWSEKEPTTRSPEKNGIADSGVPVLQSCGEVKHRHTTQWNCRATFLPSKGHRDQTKEIWFI</sequence>
<proteinExistence type="predicted"/>
<dbReference type="EMBL" id="JANPWB010000003">
    <property type="protein sequence ID" value="KAJ1204324.1"/>
    <property type="molecule type" value="Genomic_DNA"/>
</dbReference>
<evidence type="ECO:0000256" key="1">
    <source>
        <dbReference type="SAM" id="MobiDB-lite"/>
    </source>
</evidence>